<dbReference type="SUPFAM" id="SSF54631">
    <property type="entry name" value="CBS-domain pair"/>
    <property type="match status" value="1"/>
</dbReference>
<keyword evidence="3" id="KW-1185">Reference proteome</keyword>
<evidence type="ECO:0000259" key="1">
    <source>
        <dbReference type="Pfam" id="PF00571"/>
    </source>
</evidence>
<dbReference type="Pfam" id="PF00571">
    <property type="entry name" value="CBS"/>
    <property type="match status" value="1"/>
</dbReference>
<dbReference type="STRING" id="1317122.ATO12_11705"/>
<comment type="caution">
    <text evidence="2">The sequence shown here is derived from an EMBL/GenBank/DDBJ whole genome shotgun (WGS) entry which is preliminary data.</text>
</comment>
<gene>
    <name evidence="2" type="ORF">ATO12_11705</name>
</gene>
<dbReference type="InterPro" id="IPR046342">
    <property type="entry name" value="CBS_dom_sf"/>
</dbReference>
<protein>
    <recommendedName>
        <fullName evidence="1">CBS domain-containing protein</fullName>
    </recommendedName>
</protein>
<dbReference type="AlphaFoldDB" id="A0A023BXQ6"/>
<evidence type="ECO:0000313" key="3">
    <source>
        <dbReference type="Proteomes" id="UP000023541"/>
    </source>
</evidence>
<accession>A0A023BXQ6</accession>
<reference evidence="2 3" key="1">
    <citation type="submission" date="2014-04" db="EMBL/GenBank/DDBJ databases">
        <title>Aquimarina sp. 22II-S11-z7 Genome Sequencing.</title>
        <authorList>
            <person name="Lai Q."/>
        </authorList>
    </citation>
    <scope>NUCLEOTIDE SEQUENCE [LARGE SCALE GENOMIC DNA]</scope>
    <source>
        <strain evidence="2 3">22II-S11-z7</strain>
    </source>
</reference>
<dbReference type="EMBL" id="AQRA01000003">
    <property type="protein sequence ID" value="EZH74428.1"/>
    <property type="molecule type" value="Genomic_DNA"/>
</dbReference>
<dbReference type="OrthoDB" id="1523762at2"/>
<dbReference type="Proteomes" id="UP000023541">
    <property type="component" value="Unassembled WGS sequence"/>
</dbReference>
<feature type="domain" description="CBS" evidence="1">
    <location>
        <begin position="72"/>
        <end position="116"/>
    </location>
</feature>
<organism evidence="2 3">
    <name type="scientific">Aquimarina atlantica</name>
    <dbReference type="NCBI Taxonomy" id="1317122"/>
    <lineage>
        <taxon>Bacteria</taxon>
        <taxon>Pseudomonadati</taxon>
        <taxon>Bacteroidota</taxon>
        <taxon>Flavobacteriia</taxon>
        <taxon>Flavobacteriales</taxon>
        <taxon>Flavobacteriaceae</taxon>
        <taxon>Aquimarina</taxon>
    </lineage>
</organism>
<dbReference type="InterPro" id="IPR000644">
    <property type="entry name" value="CBS_dom"/>
</dbReference>
<dbReference type="Gene3D" id="3.10.580.10">
    <property type="entry name" value="CBS-domain"/>
    <property type="match status" value="1"/>
</dbReference>
<dbReference type="RefSeq" id="WP_034240869.1">
    <property type="nucleotide sequence ID" value="NZ_AQRA01000003.1"/>
</dbReference>
<sequence>MKTNLYIVNEIEPLDVTVKVTEAQLLFNELTYTHFPVIKQNIYLGCVSEADIRCFETDKTLDAYQYALEGFYVRETDNWLDILESFAQSNSNIMPVLDDNNSYLGFFELGDIMNLFNETPFLSEPGNILIVEKGVLDYSFSEISQIVESNNAKVLGLFISNMKNDVAQITLKISDSDINNIVQTFRRYSYNIVSRHQEDTFLTNLKERSQYLAKYLNI</sequence>
<evidence type="ECO:0000313" key="2">
    <source>
        <dbReference type="EMBL" id="EZH74428.1"/>
    </source>
</evidence>
<proteinExistence type="predicted"/>
<name>A0A023BXQ6_9FLAO</name>
<dbReference type="eggNOG" id="COG0517">
    <property type="taxonomic scope" value="Bacteria"/>
</dbReference>